<sequence length="72" mass="8651">MANKNYMTVMEYTALKELIVSETRLKDENQKLKERISVLESLYDYEKSTNEMLKKELESHTVLEYEEELLDE</sequence>
<gene>
    <name evidence="3" type="ORF">NCTC13832_00687</name>
    <name evidence="2" type="ORF">TP70_02210</name>
</gene>
<reference evidence="2 4" key="1">
    <citation type="submission" date="2015-01" db="EMBL/GenBank/DDBJ databases">
        <authorList>
            <person name="Guo J."/>
        </authorList>
    </citation>
    <scope>NUCLEOTIDE SEQUENCE [LARGE SCALE GENOMIC DNA]</scope>
    <source>
        <strain evidence="2 4">DSM 22147</strain>
    </source>
</reference>
<dbReference type="EMBL" id="JXWY01000013">
    <property type="protein sequence ID" value="KIX91447.1"/>
    <property type="molecule type" value="Genomic_DNA"/>
</dbReference>
<evidence type="ECO:0000313" key="2">
    <source>
        <dbReference type="EMBL" id="KIX91447.1"/>
    </source>
</evidence>
<dbReference type="EMBL" id="UHDT01000001">
    <property type="protein sequence ID" value="SUM57022.1"/>
    <property type="molecule type" value="Genomic_DNA"/>
</dbReference>
<organism evidence="3 5">
    <name type="scientific">Staphylococcus microti</name>
    <dbReference type="NCBI Taxonomy" id="569857"/>
    <lineage>
        <taxon>Bacteria</taxon>
        <taxon>Bacillati</taxon>
        <taxon>Bacillota</taxon>
        <taxon>Bacilli</taxon>
        <taxon>Bacillales</taxon>
        <taxon>Staphylococcaceae</taxon>
        <taxon>Staphylococcus</taxon>
    </lineage>
</organism>
<feature type="coiled-coil region" evidence="1">
    <location>
        <begin position="15"/>
        <end position="42"/>
    </location>
</feature>
<evidence type="ECO:0000313" key="4">
    <source>
        <dbReference type="Proteomes" id="UP000032366"/>
    </source>
</evidence>
<evidence type="ECO:0000313" key="5">
    <source>
        <dbReference type="Proteomes" id="UP000254100"/>
    </source>
</evidence>
<protein>
    <submittedName>
        <fullName evidence="3">Uncharacterized protein</fullName>
    </submittedName>
</protein>
<evidence type="ECO:0000256" key="1">
    <source>
        <dbReference type="SAM" id="Coils"/>
    </source>
</evidence>
<dbReference type="RefSeq" id="WP_044359025.1">
    <property type="nucleotide sequence ID" value="NZ_JXWY01000013.1"/>
</dbReference>
<keyword evidence="4" id="KW-1185">Reference proteome</keyword>
<dbReference type="Proteomes" id="UP000254100">
    <property type="component" value="Unassembled WGS sequence"/>
</dbReference>
<proteinExistence type="predicted"/>
<dbReference type="STRING" id="569857.TP70_02210"/>
<keyword evidence="1" id="KW-0175">Coiled coil</keyword>
<dbReference type="Proteomes" id="UP000032366">
    <property type="component" value="Unassembled WGS sequence"/>
</dbReference>
<reference evidence="3 5" key="2">
    <citation type="submission" date="2018-06" db="EMBL/GenBank/DDBJ databases">
        <authorList>
            <consortium name="Pathogen Informatics"/>
            <person name="Doyle S."/>
        </authorList>
    </citation>
    <scope>NUCLEOTIDE SEQUENCE [LARGE SCALE GENOMIC DNA]</scope>
    <source>
        <strain evidence="3 5">NCTC13832</strain>
    </source>
</reference>
<accession>A0A0D6XS82</accession>
<name>A0A0D6XS82_9STAP</name>
<evidence type="ECO:0000313" key="3">
    <source>
        <dbReference type="EMBL" id="SUM57022.1"/>
    </source>
</evidence>
<dbReference type="AlphaFoldDB" id="A0A0D6XS82"/>